<evidence type="ECO:0000313" key="2">
    <source>
        <dbReference type="EMBL" id="KMW67791.1"/>
    </source>
</evidence>
<protein>
    <submittedName>
        <fullName evidence="2">Uncharacterized protein</fullName>
    </submittedName>
</protein>
<organism evidence="2">
    <name type="scientific">Ajellomyces dermatitidis (strain ATCC 18188 / CBS 674.68)</name>
    <name type="common">Blastomyces dermatitidis</name>
    <dbReference type="NCBI Taxonomy" id="653446"/>
    <lineage>
        <taxon>Eukaryota</taxon>
        <taxon>Fungi</taxon>
        <taxon>Dikarya</taxon>
        <taxon>Ascomycota</taxon>
        <taxon>Pezizomycotina</taxon>
        <taxon>Eurotiomycetes</taxon>
        <taxon>Eurotiomycetidae</taxon>
        <taxon>Onygenales</taxon>
        <taxon>Ajellomycetaceae</taxon>
        <taxon>Blastomyces</taxon>
    </lineage>
</organism>
<feature type="region of interest" description="Disordered" evidence="1">
    <location>
        <begin position="1"/>
        <end position="27"/>
    </location>
</feature>
<sequence>MATTGPWNSVESTRQVETATAGRVMSSEIHPEDEFNEQLHRKAAVVGLSQPFRTYLMTAWSAFR</sequence>
<dbReference type="Proteomes" id="UP000007802">
    <property type="component" value="Unassembled WGS sequence"/>
</dbReference>
<accession>A0A0J9EP15</accession>
<evidence type="ECO:0000256" key="1">
    <source>
        <dbReference type="SAM" id="MobiDB-lite"/>
    </source>
</evidence>
<name>A0A0J9EP15_AJEDA</name>
<gene>
    <name evidence="2" type="ORF">BDDG_12332</name>
</gene>
<proteinExistence type="predicted"/>
<dbReference type="AlphaFoldDB" id="A0A0J9EP15"/>
<feature type="compositionally biased region" description="Polar residues" evidence="1">
    <location>
        <begin position="1"/>
        <end position="18"/>
    </location>
</feature>
<reference evidence="2" key="1">
    <citation type="submission" date="2010-03" db="EMBL/GenBank/DDBJ databases">
        <title>Annotation of Blastomyces dermatitidis strain ATCC 18188.</title>
        <authorList>
            <consortium name="The Broad Institute Genome Sequencing Platform"/>
            <consortium name="Broad Institute Genome Sequencing Center for Infectious Disease."/>
            <person name="Cuomo C."/>
            <person name="Klein B."/>
            <person name="Sullivan T."/>
            <person name="Heitman J."/>
            <person name="Young S."/>
            <person name="Zeng Q."/>
            <person name="Gargeya S."/>
            <person name="Alvarado L."/>
            <person name="Berlin A.M."/>
            <person name="Chapman S.B."/>
            <person name="Chen Z."/>
            <person name="Freedman E."/>
            <person name="Gellesch M."/>
            <person name="Goldberg J."/>
            <person name="Griggs A."/>
            <person name="Gujja S."/>
            <person name="Heilman E."/>
            <person name="Heiman D."/>
            <person name="Howarth C."/>
            <person name="Mehta T."/>
            <person name="Neiman D."/>
            <person name="Pearson M."/>
            <person name="Roberts A."/>
            <person name="Saif S."/>
            <person name="Shea T."/>
            <person name="Shenoy N."/>
            <person name="Sisk P."/>
            <person name="Stolte C."/>
            <person name="Sykes S."/>
            <person name="White J."/>
            <person name="Yandava C."/>
            <person name="Haas B."/>
            <person name="Nusbaum C."/>
            <person name="Birren B."/>
        </authorList>
    </citation>
    <scope>NUCLEOTIDE SEQUENCE</scope>
    <source>
        <strain evidence="2">ATCC 18188</strain>
    </source>
</reference>
<dbReference type="EMBL" id="GG749433">
    <property type="protein sequence ID" value="KMW67791.1"/>
    <property type="molecule type" value="Genomic_DNA"/>
</dbReference>